<comment type="caution">
    <text evidence="4">The sequence shown here is derived from an EMBL/GenBank/DDBJ whole genome shotgun (WGS) entry which is preliminary data.</text>
</comment>
<dbReference type="AlphaFoldDB" id="A0A1Q8C6F0"/>
<feature type="region of interest" description="Disordered" evidence="1">
    <location>
        <begin position="1"/>
        <end position="46"/>
    </location>
</feature>
<dbReference type="STRING" id="1912961.BU204_32530"/>
<keyword evidence="2" id="KW-0472">Membrane</keyword>
<feature type="transmembrane region" description="Helical" evidence="2">
    <location>
        <begin position="136"/>
        <end position="169"/>
    </location>
</feature>
<organism evidence="4 5">
    <name type="scientific">Actinophytocola xanthii</name>
    <dbReference type="NCBI Taxonomy" id="1912961"/>
    <lineage>
        <taxon>Bacteria</taxon>
        <taxon>Bacillati</taxon>
        <taxon>Actinomycetota</taxon>
        <taxon>Actinomycetes</taxon>
        <taxon>Pseudonocardiales</taxon>
        <taxon>Pseudonocardiaceae</taxon>
    </lineage>
</organism>
<evidence type="ECO:0000256" key="2">
    <source>
        <dbReference type="SAM" id="Phobius"/>
    </source>
</evidence>
<feature type="transmembrane region" description="Helical" evidence="2">
    <location>
        <begin position="181"/>
        <end position="201"/>
    </location>
</feature>
<evidence type="ECO:0000313" key="4">
    <source>
        <dbReference type="EMBL" id="OLF09940.1"/>
    </source>
</evidence>
<reference evidence="4 5" key="1">
    <citation type="submission" date="2016-12" db="EMBL/GenBank/DDBJ databases">
        <title>The draft genome sequence of Actinophytocola sp. 11-183.</title>
        <authorList>
            <person name="Wang W."/>
            <person name="Yuan L."/>
        </authorList>
    </citation>
    <scope>NUCLEOTIDE SEQUENCE [LARGE SCALE GENOMIC DNA]</scope>
    <source>
        <strain evidence="4 5">11-183</strain>
    </source>
</reference>
<proteinExistence type="predicted"/>
<keyword evidence="5" id="KW-1185">Reference proteome</keyword>
<sequence>MTDRGDEPRPNGNGVAEHPPADGQAPDRDRAESPHPESTGTEGSDLGEAVREVEAAAHEHRPPAGPLANALTAGAVVVLGVAAVLGSWSLGVGSASTPGPGTWPLLVSLALVVLGVALLAGARRASDAERFSRSSWLVLAGIATMVGFVAVIEVVGFEIPAALLCFVWLRFLGRESWRTSVLTSLGVVVAFYAVFVAALAVPIPHLF</sequence>
<dbReference type="Proteomes" id="UP000185596">
    <property type="component" value="Unassembled WGS sequence"/>
</dbReference>
<dbReference type="Pfam" id="PF07331">
    <property type="entry name" value="TctB"/>
    <property type="match status" value="1"/>
</dbReference>
<feature type="transmembrane region" description="Helical" evidence="2">
    <location>
        <begin position="103"/>
        <end position="124"/>
    </location>
</feature>
<dbReference type="OrthoDB" id="3576735at2"/>
<feature type="compositionally biased region" description="Basic and acidic residues" evidence="1">
    <location>
        <begin position="25"/>
        <end position="35"/>
    </location>
</feature>
<gene>
    <name evidence="4" type="ORF">BU204_32530</name>
</gene>
<keyword evidence="2" id="KW-0812">Transmembrane</keyword>
<feature type="transmembrane region" description="Helical" evidence="2">
    <location>
        <begin position="70"/>
        <end position="91"/>
    </location>
</feature>
<accession>A0A1Q8C6F0</accession>
<protein>
    <recommendedName>
        <fullName evidence="3">DUF1468 domain-containing protein</fullName>
    </recommendedName>
</protein>
<feature type="domain" description="DUF1468" evidence="3">
    <location>
        <begin position="74"/>
        <end position="204"/>
    </location>
</feature>
<name>A0A1Q8C6F0_9PSEU</name>
<dbReference type="EMBL" id="MSIE01000081">
    <property type="protein sequence ID" value="OLF09940.1"/>
    <property type="molecule type" value="Genomic_DNA"/>
</dbReference>
<evidence type="ECO:0000256" key="1">
    <source>
        <dbReference type="SAM" id="MobiDB-lite"/>
    </source>
</evidence>
<evidence type="ECO:0000313" key="5">
    <source>
        <dbReference type="Proteomes" id="UP000185596"/>
    </source>
</evidence>
<dbReference type="InterPro" id="IPR009936">
    <property type="entry name" value="DUF1468"/>
</dbReference>
<dbReference type="RefSeq" id="WP_075129630.1">
    <property type="nucleotide sequence ID" value="NZ_MSIE01000081.1"/>
</dbReference>
<evidence type="ECO:0000259" key="3">
    <source>
        <dbReference type="Pfam" id="PF07331"/>
    </source>
</evidence>
<keyword evidence="2" id="KW-1133">Transmembrane helix</keyword>